<dbReference type="AlphaFoldDB" id="A0A9K3PMZ5"/>
<dbReference type="Proteomes" id="UP000693970">
    <property type="component" value="Unassembled WGS sequence"/>
</dbReference>
<evidence type="ECO:0008006" key="4">
    <source>
        <dbReference type="Google" id="ProtNLM"/>
    </source>
</evidence>
<comment type="caution">
    <text evidence="2">The sequence shown here is derived from an EMBL/GenBank/DDBJ whole genome shotgun (WGS) entry which is preliminary data.</text>
</comment>
<dbReference type="OrthoDB" id="185375at2759"/>
<organism evidence="2 3">
    <name type="scientific">Nitzschia inconspicua</name>
    <dbReference type="NCBI Taxonomy" id="303405"/>
    <lineage>
        <taxon>Eukaryota</taxon>
        <taxon>Sar</taxon>
        <taxon>Stramenopiles</taxon>
        <taxon>Ochrophyta</taxon>
        <taxon>Bacillariophyta</taxon>
        <taxon>Bacillariophyceae</taxon>
        <taxon>Bacillariophycidae</taxon>
        <taxon>Bacillariales</taxon>
        <taxon>Bacillariaceae</taxon>
        <taxon>Nitzschia</taxon>
    </lineage>
</organism>
<evidence type="ECO:0000313" key="3">
    <source>
        <dbReference type="Proteomes" id="UP000693970"/>
    </source>
</evidence>
<gene>
    <name evidence="2" type="ORF">IV203_002780</name>
</gene>
<feature type="signal peptide" evidence="1">
    <location>
        <begin position="1"/>
        <end position="20"/>
    </location>
</feature>
<name>A0A9K3PMZ5_9STRA</name>
<accession>A0A9K3PMZ5</accession>
<evidence type="ECO:0000256" key="1">
    <source>
        <dbReference type="SAM" id="SignalP"/>
    </source>
</evidence>
<evidence type="ECO:0000313" key="2">
    <source>
        <dbReference type="EMBL" id="KAG7353425.1"/>
    </source>
</evidence>
<reference evidence="2" key="2">
    <citation type="submission" date="2021-04" db="EMBL/GenBank/DDBJ databases">
        <authorList>
            <person name="Podell S."/>
        </authorList>
    </citation>
    <scope>NUCLEOTIDE SEQUENCE</scope>
    <source>
        <strain evidence="2">Hildebrandi</strain>
    </source>
</reference>
<proteinExistence type="predicted"/>
<feature type="chain" id="PRO_5039923490" description="HD domain-containing protein" evidence="1">
    <location>
        <begin position="21"/>
        <end position="229"/>
    </location>
</feature>
<reference evidence="2" key="1">
    <citation type="journal article" date="2021" name="Sci. Rep.">
        <title>Diploid genomic architecture of Nitzschia inconspicua, an elite biomass production diatom.</title>
        <authorList>
            <person name="Oliver A."/>
            <person name="Podell S."/>
            <person name="Pinowska A."/>
            <person name="Traller J.C."/>
            <person name="Smith S.R."/>
            <person name="McClure R."/>
            <person name="Beliaev A."/>
            <person name="Bohutskyi P."/>
            <person name="Hill E.A."/>
            <person name="Rabines A."/>
            <person name="Zheng H."/>
            <person name="Allen L.Z."/>
            <person name="Kuo A."/>
            <person name="Grigoriev I.V."/>
            <person name="Allen A.E."/>
            <person name="Hazlebeck D."/>
            <person name="Allen E.E."/>
        </authorList>
    </citation>
    <scope>NUCLEOTIDE SEQUENCE</scope>
    <source>
        <strain evidence="2">Hildebrandi</strain>
    </source>
</reference>
<sequence length="229" mass="25635">MLKFLGIFALFTAIAGGVFYQNNPLLFGQRTGESHDGYTIYDHYGPLDDELFSVAGSVGNDFTAYRNHCLRVLTFTNYLLPDFVKETIPNAMDLAATALAYHDVALWTDKKLNYLEPSKVRMDRALGGASFTPQELKIMEEIILEHHKVTDFTALSEAENALINAVRKADWADASFGVIRFGLPVSLLEAAYDEINEAGFHQILLDVLVRISAGNLFQGTTEFLKIFKW</sequence>
<dbReference type="EMBL" id="JAGRRH010000016">
    <property type="protein sequence ID" value="KAG7353425.1"/>
    <property type="molecule type" value="Genomic_DNA"/>
</dbReference>
<protein>
    <recommendedName>
        <fullName evidence="4">HD domain-containing protein</fullName>
    </recommendedName>
</protein>
<keyword evidence="1" id="KW-0732">Signal</keyword>
<keyword evidence="3" id="KW-1185">Reference proteome</keyword>